<keyword evidence="3" id="KW-0560">Oxidoreductase</keyword>
<dbReference type="OrthoDB" id="655030at2759"/>
<dbReference type="PRINTS" id="PR00420">
    <property type="entry name" value="RNGMNOXGNASE"/>
</dbReference>
<organism evidence="6">
    <name type="scientific">Pelagomonas calceolata</name>
    <dbReference type="NCBI Taxonomy" id="35677"/>
    <lineage>
        <taxon>Eukaryota</taxon>
        <taxon>Sar</taxon>
        <taxon>Stramenopiles</taxon>
        <taxon>Ochrophyta</taxon>
        <taxon>Pelagophyceae</taxon>
        <taxon>Pelagomonadales</taxon>
        <taxon>Pelagomonadaceae</taxon>
        <taxon>Pelagomonas</taxon>
    </lineage>
</organism>
<keyword evidence="1" id="KW-0285">Flavoprotein</keyword>
<dbReference type="Pfam" id="PF01494">
    <property type="entry name" value="FAD_binding_3"/>
    <property type="match status" value="1"/>
</dbReference>
<evidence type="ECO:0000256" key="3">
    <source>
        <dbReference type="ARBA" id="ARBA00023002"/>
    </source>
</evidence>
<dbReference type="SUPFAM" id="SSF51905">
    <property type="entry name" value="FAD/NAD(P)-binding domain"/>
    <property type="match status" value="1"/>
</dbReference>
<dbReference type="EMBL" id="CAKKNE010000005">
    <property type="protein sequence ID" value="CAH0377623.1"/>
    <property type="molecule type" value="Genomic_DNA"/>
</dbReference>
<evidence type="ECO:0000313" key="7">
    <source>
        <dbReference type="EMBL" id="CAH0377623.1"/>
    </source>
</evidence>
<dbReference type="InterPro" id="IPR002938">
    <property type="entry name" value="FAD-bd"/>
</dbReference>
<keyword evidence="8" id="KW-1185">Reference proteome</keyword>
<sequence length="479" mass="51032">MSAWSGFGDYVEKLGAPMTGQGDAANFEAMLEKALAAEATAPTNAAAPPTEAAAPPNEAATTIEDAPVTTYETTVCIIGGGVGGLAAAAALSDVGVECLVFERDASLEARKAGYGMTLSSDERGPLAHLKILERCRELDCASTAHWVFAGDGSVLGYYGRGLAASLHCSEARSGSLRVQRQQLREVLLERVAPAAVHWNHQLARVDESDDEVVATFANGAICRCAALVGCDGVRSRVRELREARLPIVDRRPLAEVGVGVVVGLSTFRHELVEGRGFYVLDGRARLFTMPFSATLTMWQLSFALGAIDLAGDLLNECERYVATWKDIGGVAASLIRDTKDVWSAPFRDRDQMVVASSSRSRVTVLGDACHPMTCFKGQGANQALADAVLLARRVAEANDVPKALRRFEREMVQRAGPRAAASRCAARLLHSPSALTAELPSFARVDDSAALCERLKEAGVTAATPDLERAVRSIIYGNT</sequence>
<keyword evidence="4" id="KW-0503">Monooxygenase</keyword>
<dbReference type="InterPro" id="IPR036188">
    <property type="entry name" value="FAD/NAD-bd_sf"/>
</dbReference>
<dbReference type="PANTHER" id="PTHR46972">
    <property type="entry name" value="MONOOXYGENASE ASQM-RELATED"/>
    <property type="match status" value="1"/>
</dbReference>
<dbReference type="PANTHER" id="PTHR46972:SF1">
    <property type="entry name" value="FAD DEPENDENT OXIDOREDUCTASE DOMAIN-CONTAINING PROTEIN"/>
    <property type="match status" value="1"/>
</dbReference>
<keyword evidence="2" id="KW-0274">FAD</keyword>
<dbReference type="EMBL" id="HBIW01007351">
    <property type="protein sequence ID" value="CAE0690749.1"/>
    <property type="molecule type" value="Transcribed_RNA"/>
</dbReference>
<accession>A0A7S3ZQI4</accession>
<reference evidence="7" key="2">
    <citation type="submission" date="2021-11" db="EMBL/GenBank/DDBJ databases">
        <authorList>
            <consortium name="Genoscope - CEA"/>
            <person name="William W."/>
        </authorList>
    </citation>
    <scope>NUCLEOTIDE SEQUENCE</scope>
</reference>
<dbReference type="GO" id="GO:0071949">
    <property type="term" value="F:FAD binding"/>
    <property type="evidence" value="ECO:0007669"/>
    <property type="project" value="InterPro"/>
</dbReference>
<reference evidence="6" key="1">
    <citation type="submission" date="2021-01" db="EMBL/GenBank/DDBJ databases">
        <authorList>
            <person name="Corre E."/>
            <person name="Pelletier E."/>
            <person name="Niang G."/>
            <person name="Scheremetjew M."/>
            <person name="Finn R."/>
            <person name="Kale V."/>
            <person name="Holt S."/>
            <person name="Cochrane G."/>
            <person name="Meng A."/>
            <person name="Brown T."/>
            <person name="Cohen L."/>
        </authorList>
    </citation>
    <scope>NUCLEOTIDE SEQUENCE</scope>
    <source>
        <strain evidence="6">CCMP1756</strain>
    </source>
</reference>
<evidence type="ECO:0000313" key="6">
    <source>
        <dbReference type="EMBL" id="CAE0690749.1"/>
    </source>
</evidence>
<dbReference type="Proteomes" id="UP000789595">
    <property type="component" value="Unassembled WGS sequence"/>
</dbReference>
<evidence type="ECO:0000313" key="8">
    <source>
        <dbReference type="Proteomes" id="UP000789595"/>
    </source>
</evidence>
<evidence type="ECO:0000256" key="1">
    <source>
        <dbReference type="ARBA" id="ARBA00022630"/>
    </source>
</evidence>
<dbReference type="Gene3D" id="3.50.50.60">
    <property type="entry name" value="FAD/NAD(P)-binding domain"/>
    <property type="match status" value="1"/>
</dbReference>
<evidence type="ECO:0000256" key="2">
    <source>
        <dbReference type="ARBA" id="ARBA00022827"/>
    </source>
</evidence>
<dbReference type="GO" id="GO:0004497">
    <property type="term" value="F:monooxygenase activity"/>
    <property type="evidence" value="ECO:0007669"/>
    <property type="project" value="UniProtKB-KW"/>
</dbReference>
<feature type="domain" description="FAD-binding" evidence="5">
    <location>
        <begin position="72"/>
        <end position="397"/>
    </location>
</feature>
<protein>
    <recommendedName>
        <fullName evidence="5">FAD-binding domain-containing protein</fullName>
    </recommendedName>
</protein>
<evidence type="ECO:0000259" key="5">
    <source>
        <dbReference type="Pfam" id="PF01494"/>
    </source>
</evidence>
<dbReference type="AlphaFoldDB" id="A0A7S3ZQI4"/>
<gene>
    <name evidence="6" type="ORF">PCAL00307_LOCUS6185</name>
    <name evidence="7" type="ORF">PECAL_5P21610</name>
</gene>
<name>A0A7S3ZQI4_9STRA</name>
<evidence type="ECO:0000256" key="4">
    <source>
        <dbReference type="ARBA" id="ARBA00023033"/>
    </source>
</evidence>
<proteinExistence type="predicted"/>